<sequence length="59" mass="6741">MGSKWEIEGLFGDNLELWKVKVEAILMVGMMGKTWSVVIRCLGGKKLMEIAMKISLERR</sequence>
<dbReference type="AlphaFoldDB" id="A0A392TGF2"/>
<organism evidence="1 2">
    <name type="scientific">Trifolium medium</name>
    <dbReference type="NCBI Taxonomy" id="97028"/>
    <lineage>
        <taxon>Eukaryota</taxon>
        <taxon>Viridiplantae</taxon>
        <taxon>Streptophyta</taxon>
        <taxon>Embryophyta</taxon>
        <taxon>Tracheophyta</taxon>
        <taxon>Spermatophyta</taxon>
        <taxon>Magnoliopsida</taxon>
        <taxon>eudicotyledons</taxon>
        <taxon>Gunneridae</taxon>
        <taxon>Pentapetalae</taxon>
        <taxon>rosids</taxon>
        <taxon>fabids</taxon>
        <taxon>Fabales</taxon>
        <taxon>Fabaceae</taxon>
        <taxon>Papilionoideae</taxon>
        <taxon>50 kb inversion clade</taxon>
        <taxon>NPAAA clade</taxon>
        <taxon>Hologalegina</taxon>
        <taxon>IRL clade</taxon>
        <taxon>Trifolieae</taxon>
        <taxon>Trifolium</taxon>
    </lineage>
</organism>
<reference evidence="1 2" key="1">
    <citation type="journal article" date="2018" name="Front. Plant Sci.">
        <title>Red Clover (Trifolium pratense) and Zigzag Clover (T. medium) - A Picture of Genomic Similarities and Differences.</title>
        <authorList>
            <person name="Dluhosova J."/>
            <person name="Istvanek J."/>
            <person name="Nedelnik J."/>
            <person name="Repkova J."/>
        </authorList>
    </citation>
    <scope>NUCLEOTIDE SEQUENCE [LARGE SCALE GENOMIC DNA]</scope>
    <source>
        <strain evidence="2">cv. 10/8</strain>
        <tissue evidence="1">Leaf</tissue>
    </source>
</reference>
<name>A0A392TGF2_9FABA</name>
<keyword evidence="2" id="KW-1185">Reference proteome</keyword>
<feature type="non-terminal residue" evidence="1">
    <location>
        <position position="59"/>
    </location>
</feature>
<comment type="caution">
    <text evidence="1">The sequence shown here is derived from an EMBL/GenBank/DDBJ whole genome shotgun (WGS) entry which is preliminary data.</text>
</comment>
<proteinExistence type="predicted"/>
<dbReference type="Proteomes" id="UP000265520">
    <property type="component" value="Unassembled WGS sequence"/>
</dbReference>
<dbReference type="EMBL" id="LXQA010577315">
    <property type="protein sequence ID" value="MCI60203.1"/>
    <property type="molecule type" value="Genomic_DNA"/>
</dbReference>
<evidence type="ECO:0000313" key="1">
    <source>
        <dbReference type="EMBL" id="MCI60203.1"/>
    </source>
</evidence>
<accession>A0A392TGF2</accession>
<protein>
    <submittedName>
        <fullName evidence="1">Uncharacterized protein</fullName>
    </submittedName>
</protein>
<evidence type="ECO:0000313" key="2">
    <source>
        <dbReference type="Proteomes" id="UP000265520"/>
    </source>
</evidence>